<dbReference type="InterPro" id="IPR012338">
    <property type="entry name" value="Beta-lactam/transpept-like"/>
</dbReference>
<dbReference type="AlphaFoldDB" id="A0A7Y0BKL7"/>
<comment type="caution">
    <text evidence="3">The sequence shown here is derived from an EMBL/GenBank/DDBJ whole genome shotgun (WGS) entry which is preliminary data.</text>
</comment>
<evidence type="ECO:0000313" key="4">
    <source>
        <dbReference type="Proteomes" id="UP000583556"/>
    </source>
</evidence>
<dbReference type="SUPFAM" id="SSF56601">
    <property type="entry name" value="beta-lactamase/transpeptidase-like"/>
    <property type="match status" value="1"/>
</dbReference>
<keyword evidence="4" id="KW-1185">Reference proteome</keyword>
<dbReference type="PANTHER" id="PTHR43283">
    <property type="entry name" value="BETA-LACTAMASE-RELATED"/>
    <property type="match status" value="1"/>
</dbReference>
<organism evidence="3 4">
    <name type="scientific">Novosphingobium olei</name>
    <dbReference type="NCBI Taxonomy" id="2728851"/>
    <lineage>
        <taxon>Bacteria</taxon>
        <taxon>Pseudomonadati</taxon>
        <taxon>Pseudomonadota</taxon>
        <taxon>Alphaproteobacteria</taxon>
        <taxon>Sphingomonadales</taxon>
        <taxon>Sphingomonadaceae</taxon>
        <taxon>Novosphingobium</taxon>
    </lineage>
</organism>
<dbReference type="Proteomes" id="UP000583556">
    <property type="component" value="Unassembled WGS sequence"/>
</dbReference>
<feature type="signal peptide" evidence="1">
    <location>
        <begin position="1"/>
        <end position="22"/>
    </location>
</feature>
<dbReference type="EMBL" id="JABBGM010000001">
    <property type="protein sequence ID" value="NML92147.1"/>
    <property type="molecule type" value="Genomic_DNA"/>
</dbReference>
<evidence type="ECO:0000313" key="3">
    <source>
        <dbReference type="EMBL" id="NML92147.1"/>
    </source>
</evidence>
<proteinExistence type="predicted"/>
<name>A0A7Y0BKL7_9SPHN</name>
<dbReference type="Gene3D" id="3.40.710.10">
    <property type="entry name" value="DD-peptidase/beta-lactamase superfamily"/>
    <property type="match status" value="1"/>
</dbReference>
<evidence type="ECO:0000256" key="1">
    <source>
        <dbReference type="SAM" id="SignalP"/>
    </source>
</evidence>
<sequence>MRALAGLVILALASSASTAAQAGDRLDAAASALAARGFTGEVLSGTGERHVIGVKVPKRWVLGSVTKQMVSVAAAKLVEEGKTSWNDTLAARLPAFVGHPSGSVTLTELFRHTSGLASPQDGVADDAIPPYLARGRTSNVLAPCLAPPTGERGRFRYNNCDTIVAGAMLEAASGERISDLLKRTVFRPAGMTHTRFARPGEIVAYSASKNKIDVAGYGASGGLLGTADDIVRFDKALMGGKLVDDAQRKLLWQGEPSLGYVALGVWSFPAILKGCKGEVALVERRGDVDGTQVRNIIAPALGRLVVILTPNPDFDFGEIWQGSGASYDVASAAFCS</sequence>
<gene>
    <name evidence="3" type="ORF">HHL27_00435</name>
</gene>
<dbReference type="InterPro" id="IPR001466">
    <property type="entry name" value="Beta-lactam-related"/>
</dbReference>
<feature type="chain" id="PRO_5030552497" evidence="1">
    <location>
        <begin position="23"/>
        <end position="336"/>
    </location>
</feature>
<reference evidence="3 4" key="1">
    <citation type="submission" date="2020-04" db="EMBL/GenBank/DDBJ databases">
        <title>Novosphingobium sp. TW-4 isolated from soil.</title>
        <authorList>
            <person name="Dahal R.H."/>
            <person name="Chaudhary D.K."/>
        </authorList>
    </citation>
    <scope>NUCLEOTIDE SEQUENCE [LARGE SCALE GENOMIC DNA]</scope>
    <source>
        <strain evidence="3 4">TW-4</strain>
    </source>
</reference>
<keyword evidence="1" id="KW-0732">Signal</keyword>
<dbReference type="RefSeq" id="WP_169491426.1">
    <property type="nucleotide sequence ID" value="NZ_JABBGM010000001.1"/>
</dbReference>
<accession>A0A7Y0BKL7</accession>
<dbReference type="InterPro" id="IPR050789">
    <property type="entry name" value="Diverse_Enzym_Activities"/>
</dbReference>
<protein>
    <submittedName>
        <fullName evidence="3">Beta-lactamase family protein</fullName>
    </submittedName>
</protein>
<dbReference type="Pfam" id="PF00144">
    <property type="entry name" value="Beta-lactamase"/>
    <property type="match status" value="1"/>
</dbReference>
<evidence type="ECO:0000259" key="2">
    <source>
        <dbReference type="Pfam" id="PF00144"/>
    </source>
</evidence>
<feature type="domain" description="Beta-lactamase-related" evidence="2">
    <location>
        <begin position="55"/>
        <end position="254"/>
    </location>
</feature>